<organism evidence="1 2">
    <name type="scientific">Paramuricea clavata</name>
    <name type="common">Red gorgonian</name>
    <name type="synonym">Violescent sea-whip</name>
    <dbReference type="NCBI Taxonomy" id="317549"/>
    <lineage>
        <taxon>Eukaryota</taxon>
        <taxon>Metazoa</taxon>
        <taxon>Cnidaria</taxon>
        <taxon>Anthozoa</taxon>
        <taxon>Octocorallia</taxon>
        <taxon>Malacalcyonacea</taxon>
        <taxon>Plexauridae</taxon>
        <taxon>Paramuricea</taxon>
    </lineage>
</organism>
<evidence type="ECO:0000313" key="1">
    <source>
        <dbReference type="EMBL" id="CAB3989029.1"/>
    </source>
</evidence>
<protein>
    <submittedName>
        <fullName evidence="1">Uncharacterized protein</fullName>
    </submittedName>
</protein>
<evidence type="ECO:0000313" key="2">
    <source>
        <dbReference type="Proteomes" id="UP001152795"/>
    </source>
</evidence>
<dbReference type="EMBL" id="CACRXK020001421">
    <property type="protein sequence ID" value="CAB3989029.1"/>
    <property type="molecule type" value="Genomic_DNA"/>
</dbReference>
<accession>A0A7D9DMP7</accession>
<name>A0A7D9DMP7_PARCT</name>
<comment type="caution">
    <text evidence="1">The sequence shown here is derived from an EMBL/GenBank/DDBJ whole genome shotgun (WGS) entry which is preliminary data.</text>
</comment>
<keyword evidence="2" id="KW-1185">Reference proteome</keyword>
<sequence>MAYLPNMQMKRNELSLSYILFCLILGLTYSYVVPSVNSGAQIGTELIGTSVAVAVTLAIVFVVLFVILIIYKRRLRQSSKLCNPVPVVETVEMQNPTLRLLPQPLQNNQEFDYVIPVDGETAPDELGYVIPAVDGGTAPDELGYVIPVDGRTAPDELGYLIPVDSGTAPDELGYVIPVDSGTTPDDVIPVDGGTMTNEEIQISVPSGYSELHFPVDRETINAGDYQKLLKRESGYVLPAEPPPVYEDVEIIKGR</sequence>
<dbReference type="AlphaFoldDB" id="A0A7D9DMP7"/>
<reference evidence="1" key="1">
    <citation type="submission" date="2020-04" db="EMBL/GenBank/DDBJ databases">
        <authorList>
            <person name="Alioto T."/>
            <person name="Alioto T."/>
            <person name="Gomez Garrido J."/>
        </authorList>
    </citation>
    <scope>NUCLEOTIDE SEQUENCE</scope>
    <source>
        <strain evidence="1">A484AB</strain>
    </source>
</reference>
<proteinExistence type="predicted"/>
<gene>
    <name evidence="1" type="ORF">PACLA_8A067153</name>
</gene>
<dbReference type="Proteomes" id="UP001152795">
    <property type="component" value="Unassembled WGS sequence"/>
</dbReference>